<keyword evidence="2" id="KW-1133">Transmembrane helix</keyword>
<keyword evidence="2" id="KW-0812">Transmembrane</keyword>
<name>A0A6C0LVP2_9ZZZZ</name>
<accession>A0A6C0LVP2</accession>
<sequence>MTEHKEALRIFLNKDDKPNGGVTSSQHERYIILMNGSLQEKNEASVLKIKELELRIEELENEGDRSDTNRNYIKGLLKNFHEMHKWNENIINTETEILEDTRLFINVYKNRANWHLRILHACFIVLIGLVWEYYSSFEFTATMSVFMVIASFQTSMLRNLNIPDFLEKEKKIKKLTDEKKKVTKAQDYIYEFIDSQ</sequence>
<reference evidence="3" key="1">
    <citation type="journal article" date="2020" name="Nature">
        <title>Giant virus diversity and host interactions through global metagenomics.</title>
        <authorList>
            <person name="Schulz F."/>
            <person name="Roux S."/>
            <person name="Paez-Espino D."/>
            <person name="Jungbluth S."/>
            <person name="Walsh D.A."/>
            <person name="Denef V.J."/>
            <person name="McMahon K.D."/>
            <person name="Konstantinidis K.T."/>
            <person name="Eloe-Fadrosh E.A."/>
            <person name="Kyrpides N.C."/>
            <person name="Woyke T."/>
        </authorList>
    </citation>
    <scope>NUCLEOTIDE SEQUENCE</scope>
    <source>
        <strain evidence="3">GVMAG-S-1016713-169</strain>
    </source>
</reference>
<keyword evidence="1" id="KW-0175">Coiled coil</keyword>
<feature type="transmembrane region" description="Helical" evidence="2">
    <location>
        <begin position="140"/>
        <end position="160"/>
    </location>
</feature>
<evidence type="ECO:0000313" key="3">
    <source>
        <dbReference type="EMBL" id="QHU34697.1"/>
    </source>
</evidence>
<keyword evidence="2" id="KW-0472">Membrane</keyword>
<organism evidence="3">
    <name type="scientific">viral metagenome</name>
    <dbReference type="NCBI Taxonomy" id="1070528"/>
    <lineage>
        <taxon>unclassified sequences</taxon>
        <taxon>metagenomes</taxon>
        <taxon>organismal metagenomes</taxon>
    </lineage>
</organism>
<dbReference type="EMBL" id="MN740579">
    <property type="protein sequence ID" value="QHU34697.1"/>
    <property type="molecule type" value="Genomic_DNA"/>
</dbReference>
<dbReference type="AlphaFoldDB" id="A0A6C0LVP2"/>
<feature type="transmembrane region" description="Helical" evidence="2">
    <location>
        <begin position="114"/>
        <end position="134"/>
    </location>
</feature>
<evidence type="ECO:0000256" key="2">
    <source>
        <dbReference type="SAM" id="Phobius"/>
    </source>
</evidence>
<proteinExistence type="predicted"/>
<feature type="coiled-coil region" evidence="1">
    <location>
        <begin position="42"/>
        <end position="69"/>
    </location>
</feature>
<protein>
    <submittedName>
        <fullName evidence="3">Uncharacterized protein</fullName>
    </submittedName>
</protein>
<evidence type="ECO:0000256" key="1">
    <source>
        <dbReference type="SAM" id="Coils"/>
    </source>
</evidence>